<feature type="signal peptide" evidence="1">
    <location>
        <begin position="1"/>
        <end position="21"/>
    </location>
</feature>
<dbReference type="PANTHER" id="PTHR11102">
    <property type="entry name" value="SEL-1-LIKE PROTEIN"/>
    <property type="match status" value="1"/>
</dbReference>
<sequence length="155" mass="17208">MTIRKIAIALIALTMSITVGAQNIDKIYDEAKALYDAKDYKAALPKLKVAAEKGHKKAQYRLGRCYDKGHGVAEDNKVAFEWYQKSAAQGYAKGQYALGKCYMKGKGTTADQEKAKLWLKKAVKNPKGGLKVKEKIKKEAKEGDKDAKNIQNLLK</sequence>
<dbReference type="InterPro" id="IPR011990">
    <property type="entry name" value="TPR-like_helical_dom_sf"/>
</dbReference>
<evidence type="ECO:0000313" key="3">
    <source>
        <dbReference type="Proteomes" id="UP000763088"/>
    </source>
</evidence>
<dbReference type="SMART" id="SM00671">
    <property type="entry name" value="SEL1"/>
    <property type="match status" value="2"/>
</dbReference>
<dbReference type="PANTHER" id="PTHR11102:SF160">
    <property type="entry name" value="ERAD-ASSOCIATED E3 UBIQUITIN-PROTEIN LIGASE COMPONENT HRD3"/>
    <property type="match status" value="1"/>
</dbReference>
<dbReference type="Gene3D" id="1.25.40.10">
    <property type="entry name" value="Tetratricopeptide repeat domain"/>
    <property type="match status" value="1"/>
</dbReference>
<dbReference type="InterPro" id="IPR050767">
    <property type="entry name" value="Sel1_AlgK"/>
</dbReference>
<dbReference type="EMBL" id="SUYD01000009">
    <property type="protein sequence ID" value="MBE6266463.1"/>
    <property type="molecule type" value="Genomic_DNA"/>
</dbReference>
<dbReference type="InterPro" id="IPR006597">
    <property type="entry name" value="Sel1-like"/>
</dbReference>
<dbReference type="Pfam" id="PF08238">
    <property type="entry name" value="Sel1"/>
    <property type="match status" value="2"/>
</dbReference>
<protein>
    <submittedName>
        <fullName evidence="2">Sel1 repeat family protein</fullName>
    </submittedName>
</protein>
<dbReference type="AlphaFoldDB" id="A0A928GIY0"/>
<keyword evidence="1" id="KW-0732">Signal</keyword>
<evidence type="ECO:0000313" key="2">
    <source>
        <dbReference type="EMBL" id="MBE6266463.1"/>
    </source>
</evidence>
<reference evidence="2" key="1">
    <citation type="submission" date="2019-04" db="EMBL/GenBank/DDBJ databases">
        <title>Evolution of Biomass-Degrading Anaerobic Consortia Revealed by Metagenomics.</title>
        <authorList>
            <person name="Peng X."/>
        </authorList>
    </citation>
    <scope>NUCLEOTIDE SEQUENCE</scope>
    <source>
        <strain evidence="2">SIG141</strain>
    </source>
</reference>
<comment type="caution">
    <text evidence="2">The sequence shown here is derived from an EMBL/GenBank/DDBJ whole genome shotgun (WGS) entry which is preliminary data.</text>
</comment>
<evidence type="ECO:0000256" key="1">
    <source>
        <dbReference type="SAM" id="SignalP"/>
    </source>
</evidence>
<dbReference type="SUPFAM" id="SSF81901">
    <property type="entry name" value="HCP-like"/>
    <property type="match status" value="1"/>
</dbReference>
<organism evidence="2 3">
    <name type="scientific">Xylanibacter ruminicola</name>
    <name type="common">Prevotella ruminicola</name>
    <dbReference type="NCBI Taxonomy" id="839"/>
    <lineage>
        <taxon>Bacteria</taxon>
        <taxon>Pseudomonadati</taxon>
        <taxon>Bacteroidota</taxon>
        <taxon>Bacteroidia</taxon>
        <taxon>Bacteroidales</taxon>
        <taxon>Prevotellaceae</taxon>
        <taxon>Xylanibacter</taxon>
    </lineage>
</organism>
<name>A0A928GIY0_XYLRU</name>
<feature type="chain" id="PRO_5037114353" evidence="1">
    <location>
        <begin position="22"/>
        <end position="155"/>
    </location>
</feature>
<dbReference type="Proteomes" id="UP000763088">
    <property type="component" value="Unassembled WGS sequence"/>
</dbReference>
<gene>
    <name evidence="2" type="ORF">E7102_08340</name>
</gene>
<accession>A0A928GIY0</accession>
<proteinExistence type="predicted"/>